<comment type="caution">
    <text evidence="1">The sequence shown here is derived from an EMBL/GenBank/DDBJ whole genome shotgun (WGS) entry which is preliminary data.</text>
</comment>
<dbReference type="EMBL" id="CM023475">
    <property type="protein sequence ID" value="KAH7944793.1"/>
    <property type="molecule type" value="Genomic_DNA"/>
</dbReference>
<sequence>MNGNRYRNTRRPPWPQSNNSQRWQPRSNVSTFGYRRHELNEKSPSPYHRQGASGDSVKYSEDDIDFGFRRQQQDNFQSRDSYDADSGDAAQQKLPPPILKNKTSNPWKAEECGTGDIARRDTAPMQAHQSRSANVDRSFFVDRAVSPRPRRPPSRAPPQCPSPVSRALLPTPNLSPIPVRPKTPNPVRPRTPNPTRPRTPNPVRPYTPARITCPDEPAGWETPPRNVGTQGYFESLRHREQERNLFGRNHVPQSSFRVDGPSVNCARQTTHRELNFTIPSSDETLTFTDFRIRDAKSGGRFLGNDSGPENVPSIGFQGTWRGRGPEGNKMSSTRNVVTGQESEGNQVRSSSRNFVTCQVSEVNGATFAARPEQAPGRVASKRQNIGDARLILDKKRKCTFEEDSEENTESSQHQPANHTSLANAQQSANKSSLAAAQFPKQKVMKESVQHNTRLWVESHFFEGDPATTHAPDIHEVDESRLLPTGIQPETISYVVFLDIDKRSCFEEVQQPFLAGTLLYLFYSDPSVLLPTREHPFYKDNRGSWAHFYPDCGTEYGSYLVAAPAVISWMDQKLPQKVKFLVHGHQKLLHLDNLSRKVIYYPTSRTLDVQLLNRMLKGDFDSAKRLNAAAAPVAMKTIVIRSAAAPLEGNPLPTQATRNIPAHSPRSQTPGSNNSLDVQPKSPTVSRKRMPILAPGQSPPKPPEKPPRQKVLWDL</sequence>
<gene>
    <name evidence="1" type="ORF">HPB49_000694</name>
</gene>
<dbReference type="Proteomes" id="UP000821865">
    <property type="component" value="Chromosome 6"/>
</dbReference>
<evidence type="ECO:0000313" key="2">
    <source>
        <dbReference type="Proteomes" id="UP000821865"/>
    </source>
</evidence>
<proteinExistence type="predicted"/>
<keyword evidence="2" id="KW-1185">Reference proteome</keyword>
<evidence type="ECO:0000313" key="1">
    <source>
        <dbReference type="EMBL" id="KAH7944793.1"/>
    </source>
</evidence>
<organism evidence="1 2">
    <name type="scientific">Dermacentor silvarum</name>
    <name type="common">Tick</name>
    <dbReference type="NCBI Taxonomy" id="543639"/>
    <lineage>
        <taxon>Eukaryota</taxon>
        <taxon>Metazoa</taxon>
        <taxon>Ecdysozoa</taxon>
        <taxon>Arthropoda</taxon>
        <taxon>Chelicerata</taxon>
        <taxon>Arachnida</taxon>
        <taxon>Acari</taxon>
        <taxon>Parasitiformes</taxon>
        <taxon>Ixodida</taxon>
        <taxon>Ixodoidea</taxon>
        <taxon>Ixodidae</taxon>
        <taxon>Rhipicephalinae</taxon>
        <taxon>Dermacentor</taxon>
    </lineage>
</organism>
<protein>
    <submittedName>
        <fullName evidence="1">Uncharacterized protein</fullName>
    </submittedName>
</protein>
<name>A0ACB8CIN0_DERSI</name>
<reference evidence="1" key="1">
    <citation type="submission" date="2020-05" db="EMBL/GenBank/DDBJ databases">
        <title>Large-scale comparative analyses of tick genomes elucidate their genetic diversity and vector capacities.</title>
        <authorList>
            <person name="Jia N."/>
            <person name="Wang J."/>
            <person name="Shi W."/>
            <person name="Du L."/>
            <person name="Sun Y."/>
            <person name="Zhan W."/>
            <person name="Jiang J."/>
            <person name="Wang Q."/>
            <person name="Zhang B."/>
            <person name="Ji P."/>
            <person name="Sakyi L.B."/>
            <person name="Cui X."/>
            <person name="Yuan T."/>
            <person name="Jiang B."/>
            <person name="Yang W."/>
            <person name="Lam T.T.-Y."/>
            <person name="Chang Q."/>
            <person name="Ding S."/>
            <person name="Wang X."/>
            <person name="Zhu J."/>
            <person name="Ruan X."/>
            <person name="Zhao L."/>
            <person name="Wei J."/>
            <person name="Que T."/>
            <person name="Du C."/>
            <person name="Cheng J."/>
            <person name="Dai P."/>
            <person name="Han X."/>
            <person name="Huang E."/>
            <person name="Gao Y."/>
            <person name="Liu J."/>
            <person name="Shao H."/>
            <person name="Ye R."/>
            <person name="Li L."/>
            <person name="Wei W."/>
            <person name="Wang X."/>
            <person name="Wang C."/>
            <person name="Yang T."/>
            <person name="Huo Q."/>
            <person name="Li W."/>
            <person name="Guo W."/>
            <person name="Chen H."/>
            <person name="Zhou L."/>
            <person name="Ni X."/>
            <person name="Tian J."/>
            <person name="Zhou Y."/>
            <person name="Sheng Y."/>
            <person name="Liu T."/>
            <person name="Pan Y."/>
            <person name="Xia L."/>
            <person name="Li J."/>
            <person name="Zhao F."/>
            <person name="Cao W."/>
        </authorList>
    </citation>
    <scope>NUCLEOTIDE SEQUENCE</scope>
    <source>
        <strain evidence="1">Dsil-2018</strain>
    </source>
</reference>
<accession>A0ACB8CIN0</accession>